<proteinExistence type="predicted"/>
<accession>A0ABX0P2Y8</accession>
<evidence type="ECO:0000313" key="1">
    <source>
        <dbReference type="EMBL" id="NHZ93150.1"/>
    </source>
</evidence>
<reference evidence="1 2" key="1">
    <citation type="submission" date="2019-10" db="EMBL/GenBank/DDBJ databases">
        <title>Taxonomy of Antarctic Massilia spp.: description of Massilia rubra sp. nov., Massilia aquatica sp. nov., Massilia mucilaginosa sp. nov., Massilia frigida sp. nov. isolated from streams, lakes and regoliths.</title>
        <authorList>
            <person name="Holochova P."/>
            <person name="Sedlacek I."/>
            <person name="Kralova S."/>
            <person name="Maslanova I."/>
            <person name="Busse H.-J."/>
            <person name="Stankova E."/>
            <person name="Vrbovska V."/>
            <person name="Kovarovic V."/>
            <person name="Bartak M."/>
            <person name="Svec P."/>
            <person name="Pantucek R."/>
        </authorList>
    </citation>
    <scope>NUCLEOTIDE SEQUENCE [LARGE SCALE GENOMIC DNA]</scope>
    <source>
        <strain evidence="1 2">CCM 8733</strain>
    </source>
</reference>
<name>A0ABX0P2Y8_9BURK</name>
<sequence length="373" mass="39272">MTSLAAPRPLHAGVARAHAIIAARDPGAGREFARVTGAADAACGGGAWAGAWLNQHDAPLEFGFSTACRDLRYTMEVGGCASAPGSRLAIVDALLTELGVDAGWDGVARRFPALQRDATLAWGAWLAARQPVPQREAEPTRYKIYAEVPAAAHEAAMTLLRSYLGPAPLAAAPRARLVMLGAAPGSQRCEFYFELGSRELSLDCLRALLAQASLAHWRDALAALVGRFDFRRGRSTDALPQAQYGFSYSVLPDGREAEFSLLAFAADLAGGDAWVRQQVLAVAAGRGLDLAVYGALSAPLAQRDAGTRFHNMITFSVGERAPPGWQISLSPPPDADVFQASGCTGRAAQRAGRQCDAAPPVGAACHFPQSVLN</sequence>
<comment type="caution">
    <text evidence="1">The sequence shown here is derived from an EMBL/GenBank/DDBJ whole genome shotgun (WGS) entry which is preliminary data.</text>
</comment>
<dbReference type="RefSeq" id="WP_166881840.1">
    <property type="nucleotide sequence ID" value="NZ_WHJH01000063.1"/>
</dbReference>
<dbReference type="Proteomes" id="UP000609726">
    <property type="component" value="Unassembled WGS sequence"/>
</dbReference>
<keyword evidence="2" id="KW-1185">Reference proteome</keyword>
<gene>
    <name evidence="1" type="ORF">F2P45_29680</name>
</gene>
<protein>
    <submittedName>
        <fullName evidence="1">Uncharacterized protein</fullName>
    </submittedName>
</protein>
<organism evidence="1 2">
    <name type="scientific">Massilia mucilaginosa</name>
    <dbReference type="NCBI Taxonomy" id="2609282"/>
    <lineage>
        <taxon>Bacteria</taxon>
        <taxon>Pseudomonadati</taxon>
        <taxon>Pseudomonadota</taxon>
        <taxon>Betaproteobacteria</taxon>
        <taxon>Burkholderiales</taxon>
        <taxon>Oxalobacteraceae</taxon>
        <taxon>Telluria group</taxon>
        <taxon>Massilia</taxon>
    </lineage>
</organism>
<evidence type="ECO:0000313" key="2">
    <source>
        <dbReference type="Proteomes" id="UP000609726"/>
    </source>
</evidence>
<dbReference type="EMBL" id="WHJH01000063">
    <property type="protein sequence ID" value="NHZ93150.1"/>
    <property type="molecule type" value="Genomic_DNA"/>
</dbReference>